<gene>
    <name evidence="2" type="ORF">AKG95_28155</name>
</gene>
<proteinExistence type="predicted"/>
<dbReference type="InterPro" id="IPR005247">
    <property type="entry name" value="YbhB_YbcL/LppC-like"/>
</dbReference>
<dbReference type="Gene3D" id="3.90.280.10">
    <property type="entry name" value="PEBP-like"/>
    <property type="match status" value="1"/>
</dbReference>
<evidence type="ECO:0000313" key="3">
    <source>
        <dbReference type="Proteomes" id="UP000179840"/>
    </source>
</evidence>
<name>A0A1S1U1Q7_9BURK</name>
<organism evidence="2 3">
    <name type="scientific">Janthinobacterium lividum</name>
    <dbReference type="NCBI Taxonomy" id="29581"/>
    <lineage>
        <taxon>Bacteria</taxon>
        <taxon>Pseudomonadati</taxon>
        <taxon>Pseudomonadota</taxon>
        <taxon>Betaproteobacteria</taxon>
        <taxon>Burkholderiales</taxon>
        <taxon>Oxalobacteraceae</taxon>
        <taxon>Janthinobacterium</taxon>
    </lineage>
</organism>
<dbReference type="InterPro" id="IPR036610">
    <property type="entry name" value="PEBP-like_sf"/>
</dbReference>
<dbReference type="PANTHER" id="PTHR30289">
    <property type="entry name" value="UNCHARACTERIZED PROTEIN YBCL-RELATED"/>
    <property type="match status" value="1"/>
</dbReference>
<dbReference type="NCBIfam" id="TIGR00481">
    <property type="entry name" value="YbhB/YbcL family Raf kinase inhibitor-like protein"/>
    <property type="match status" value="1"/>
</dbReference>
<dbReference type="Pfam" id="PF01161">
    <property type="entry name" value="PBP"/>
    <property type="match status" value="1"/>
</dbReference>
<protein>
    <submittedName>
        <fullName evidence="2">Phosphatidylethanolamine-binding protein</fullName>
    </submittedName>
</protein>
<dbReference type="Proteomes" id="UP000179840">
    <property type="component" value="Unassembled WGS sequence"/>
</dbReference>
<feature type="signal peptide" evidence="1">
    <location>
        <begin position="1"/>
        <end position="21"/>
    </location>
</feature>
<keyword evidence="1" id="KW-0732">Signal</keyword>
<comment type="caution">
    <text evidence="2">The sequence shown here is derived from an EMBL/GenBank/DDBJ whole genome shotgun (WGS) entry which is preliminary data.</text>
</comment>
<dbReference type="CDD" id="cd00865">
    <property type="entry name" value="PEBP_bact_arch"/>
    <property type="match status" value="1"/>
</dbReference>
<reference evidence="2 3" key="1">
    <citation type="submission" date="2015-06" db="EMBL/GenBank/DDBJ databases">
        <title>Draft genome sequencing of a biphenyl-degrading bacterium, Janthinobacterium lividum MEG1.</title>
        <authorList>
            <person name="Shimodaira J."/>
            <person name="Hatta T."/>
        </authorList>
    </citation>
    <scope>NUCLEOTIDE SEQUENCE [LARGE SCALE GENOMIC DNA]</scope>
    <source>
        <strain evidence="2 3">MEG1</strain>
    </source>
</reference>
<dbReference type="EMBL" id="LFKP01000014">
    <property type="protein sequence ID" value="OHV94407.1"/>
    <property type="molecule type" value="Genomic_DNA"/>
</dbReference>
<feature type="chain" id="PRO_5010160437" evidence="1">
    <location>
        <begin position="22"/>
        <end position="181"/>
    </location>
</feature>
<dbReference type="AlphaFoldDB" id="A0A1S1U1Q7"/>
<evidence type="ECO:0000313" key="2">
    <source>
        <dbReference type="EMBL" id="OHV94407.1"/>
    </source>
</evidence>
<dbReference type="InterPro" id="IPR008914">
    <property type="entry name" value="PEBP"/>
</dbReference>
<evidence type="ECO:0000256" key="1">
    <source>
        <dbReference type="SAM" id="SignalP"/>
    </source>
</evidence>
<accession>A0A1S1U1Q7</accession>
<dbReference type="SUPFAM" id="SSF49777">
    <property type="entry name" value="PEBP-like"/>
    <property type="match status" value="1"/>
</dbReference>
<dbReference type="RefSeq" id="WP_071080112.1">
    <property type="nucleotide sequence ID" value="NZ_LFKP01000014.1"/>
</dbReference>
<dbReference type="PANTHER" id="PTHR30289:SF1">
    <property type="entry name" value="PEBP (PHOSPHATIDYLETHANOLAMINE-BINDING PROTEIN) FAMILY PROTEIN"/>
    <property type="match status" value="1"/>
</dbReference>
<sequence>MTISRFLAVTLGLALHLGVHAADFTLTSADIAPGQTLASAQVFQGFGCTGGNLAPQLSWSNAPAGTKSYAITLYDPDAPTGSGWWHWSVFNLPVSTTSLPAGTTTSTLPTGAVQGRNDYGDSAYGGACPPPGDKAHRYQLTVWALSVDKLPLDQHASGAMLGYMLNANALDKAQLTGLYGR</sequence>